<sequence length="74" mass="8564">MNIPCLKFKEENEVTLPIAQRLSCSTSCVSEPPQSFSTQSQFLKQTHQIPPAFCSLHHLVWRHRRDTFAKQLLP</sequence>
<protein>
    <submittedName>
        <fullName evidence="1">Phagocyte signaling-impaired</fullName>
    </submittedName>
</protein>
<keyword evidence="2" id="KW-1185">Reference proteome</keyword>
<accession>A0A5B6X7G9</accession>
<dbReference type="EMBL" id="SMMG02000001">
    <property type="protein sequence ID" value="KAA3489486.1"/>
    <property type="molecule type" value="Genomic_DNA"/>
</dbReference>
<dbReference type="Proteomes" id="UP000325315">
    <property type="component" value="Unassembled WGS sequence"/>
</dbReference>
<dbReference type="AlphaFoldDB" id="A0A5B6X7G9"/>
<comment type="caution">
    <text evidence="1">The sequence shown here is derived from an EMBL/GenBank/DDBJ whole genome shotgun (WGS) entry which is preliminary data.</text>
</comment>
<reference evidence="2" key="1">
    <citation type="journal article" date="2019" name="Plant Biotechnol. J.">
        <title>Genome sequencing of the Australian wild diploid species Gossypium australe highlights disease resistance and delayed gland morphogenesis.</title>
        <authorList>
            <person name="Cai Y."/>
            <person name="Cai X."/>
            <person name="Wang Q."/>
            <person name="Wang P."/>
            <person name="Zhang Y."/>
            <person name="Cai C."/>
            <person name="Xu Y."/>
            <person name="Wang K."/>
            <person name="Zhou Z."/>
            <person name="Wang C."/>
            <person name="Geng S."/>
            <person name="Li B."/>
            <person name="Dong Q."/>
            <person name="Hou Y."/>
            <person name="Wang H."/>
            <person name="Ai P."/>
            <person name="Liu Z."/>
            <person name="Yi F."/>
            <person name="Sun M."/>
            <person name="An G."/>
            <person name="Cheng J."/>
            <person name="Zhang Y."/>
            <person name="Shi Q."/>
            <person name="Xie Y."/>
            <person name="Shi X."/>
            <person name="Chang Y."/>
            <person name="Huang F."/>
            <person name="Chen Y."/>
            <person name="Hong S."/>
            <person name="Mi L."/>
            <person name="Sun Q."/>
            <person name="Zhang L."/>
            <person name="Zhou B."/>
            <person name="Peng R."/>
            <person name="Zhang X."/>
            <person name="Liu F."/>
        </authorList>
    </citation>
    <scope>NUCLEOTIDE SEQUENCE [LARGE SCALE GENOMIC DNA]</scope>
    <source>
        <strain evidence="2">cv. PA1801</strain>
    </source>
</reference>
<dbReference type="OrthoDB" id="1874341at2759"/>
<evidence type="ECO:0000313" key="2">
    <source>
        <dbReference type="Proteomes" id="UP000325315"/>
    </source>
</evidence>
<proteinExistence type="predicted"/>
<name>A0A5B6X7G9_9ROSI</name>
<gene>
    <name evidence="1" type="ORF">EPI10_033096</name>
</gene>
<evidence type="ECO:0000313" key="1">
    <source>
        <dbReference type="EMBL" id="KAA3489486.1"/>
    </source>
</evidence>
<organism evidence="1 2">
    <name type="scientific">Gossypium australe</name>
    <dbReference type="NCBI Taxonomy" id="47621"/>
    <lineage>
        <taxon>Eukaryota</taxon>
        <taxon>Viridiplantae</taxon>
        <taxon>Streptophyta</taxon>
        <taxon>Embryophyta</taxon>
        <taxon>Tracheophyta</taxon>
        <taxon>Spermatophyta</taxon>
        <taxon>Magnoliopsida</taxon>
        <taxon>eudicotyledons</taxon>
        <taxon>Gunneridae</taxon>
        <taxon>Pentapetalae</taxon>
        <taxon>rosids</taxon>
        <taxon>malvids</taxon>
        <taxon>Malvales</taxon>
        <taxon>Malvaceae</taxon>
        <taxon>Malvoideae</taxon>
        <taxon>Gossypium</taxon>
    </lineage>
</organism>